<dbReference type="Proteomes" id="UP000278398">
    <property type="component" value="Unassembled WGS sequence"/>
</dbReference>
<dbReference type="Pfam" id="PF13517">
    <property type="entry name" value="FG-GAP_3"/>
    <property type="match status" value="2"/>
</dbReference>
<dbReference type="Gene3D" id="2.130.10.130">
    <property type="entry name" value="Integrin alpha, N-terminal"/>
    <property type="match status" value="1"/>
</dbReference>
<sequence length="517" mass="55998">MPARAEEAVAIPRFVEETASSGIDTVYEGEWEFMVGGGAAVFDCDGDRKADVLVAGGEGPAAFYRNASAVGGALRFERQQSGLEVSGVSGAYPLDIDGDGIQDVVLLRVGENLAMRGLGECRFERANEAWGFDGGDAWSTAFAALWERGWAFPTLAVGNYIDREQDAFPWGSCTDNWLHRPAGVVTRSFAPPLPLTPSYCALSILFTDWNRSGTPDLRVSNDREYYKGGQEQLWRVVPGQAPELYGPSDGWKPLRIWGMGIASHDLDLDGYPEYFLTSMADNKLQTLSDPGADGGPLPVFEDIAFSLGVTAHRPYIGETVKPSTAWHAQFEDVNNDGRADLFIGKGNVAKMPDFAADDPNNLLLQRADGTFLEAGDTAGIASTAIGRGGALADFNLDGRLDMLVVNRWSTAQVWRNAESGPGRWLQLELRQPGANRDAIGAWIEVRTGDRVQRREVTVGGGHASGQAGWRHVGLGEARSAEVRVLWPDGEAGDWQRLDADGFFIIERGRSAVAWSPG</sequence>
<dbReference type="PANTHER" id="PTHR16026:SF0">
    <property type="entry name" value="CARTILAGE ACIDIC PROTEIN 1"/>
    <property type="match status" value="1"/>
</dbReference>
<dbReference type="OrthoDB" id="1488578at2"/>
<keyword evidence="1" id="KW-0732">Signal</keyword>
<dbReference type="EMBL" id="RWKW01000068">
    <property type="protein sequence ID" value="RST85101.1"/>
    <property type="molecule type" value="Genomic_DNA"/>
</dbReference>
<dbReference type="InterPro" id="IPR013517">
    <property type="entry name" value="FG-GAP"/>
</dbReference>
<proteinExistence type="predicted"/>
<evidence type="ECO:0000256" key="1">
    <source>
        <dbReference type="ARBA" id="ARBA00022729"/>
    </source>
</evidence>
<organism evidence="3 4">
    <name type="scientific">Aquibium carbonis</name>
    <dbReference type="NCBI Taxonomy" id="2495581"/>
    <lineage>
        <taxon>Bacteria</taxon>
        <taxon>Pseudomonadati</taxon>
        <taxon>Pseudomonadota</taxon>
        <taxon>Alphaproteobacteria</taxon>
        <taxon>Hyphomicrobiales</taxon>
        <taxon>Phyllobacteriaceae</taxon>
        <taxon>Aquibium</taxon>
    </lineage>
</organism>
<feature type="domain" description="ASPIC/UnbV" evidence="2">
    <location>
        <begin position="438"/>
        <end position="500"/>
    </location>
</feature>
<name>A0A429YUH5_9HYPH</name>
<comment type="caution">
    <text evidence="3">The sequence shown here is derived from an EMBL/GenBank/DDBJ whole genome shotgun (WGS) entry which is preliminary data.</text>
</comment>
<evidence type="ECO:0000313" key="4">
    <source>
        <dbReference type="Proteomes" id="UP000278398"/>
    </source>
</evidence>
<dbReference type="InterPro" id="IPR027039">
    <property type="entry name" value="Crtac1"/>
</dbReference>
<keyword evidence="4" id="KW-1185">Reference proteome</keyword>
<evidence type="ECO:0000313" key="3">
    <source>
        <dbReference type="EMBL" id="RST85101.1"/>
    </source>
</evidence>
<accession>A0A429YUH5</accession>
<protein>
    <submittedName>
        <fullName evidence="3">CRTAC1 family protein</fullName>
    </submittedName>
</protein>
<dbReference type="PANTHER" id="PTHR16026">
    <property type="entry name" value="CARTILAGE ACIDIC PROTEIN 1"/>
    <property type="match status" value="1"/>
</dbReference>
<dbReference type="Pfam" id="PF07593">
    <property type="entry name" value="UnbV_ASPIC"/>
    <property type="match status" value="1"/>
</dbReference>
<evidence type="ECO:0000259" key="2">
    <source>
        <dbReference type="Pfam" id="PF07593"/>
    </source>
</evidence>
<reference evidence="3 4" key="1">
    <citation type="submission" date="2018-12" db="EMBL/GenBank/DDBJ databases">
        <title>Mesorhizobium carbonis sp. nov., isolated from coal mine water.</title>
        <authorList>
            <person name="Xin W."/>
            <person name="Xu Z."/>
            <person name="Xiang F."/>
            <person name="Zhang J."/>
            <person name="Xi L."/>
            <person name="Liu J."/>
        </authorList>
    </citation>
    <scope>NUCLEOTIDE SEQUENCE [LARGE SCALE GENOMIC DNA]</scope>
    <source>
        <strain evidence="3 4">B2.3</strain>
    </source>
</reference>
<gene>
    <name evidence="3" type="ORF">EJC49_17555</name>
</gene>
<dbReference type="InterPro" id="IPR011519">
    <property type="entry name" value="UnbV_ASPIC"/>
</dbReference>
<dbReference type="SUPFAM" id="SSF69318">
    <property type="entry name" value="Integrin alpha N-terminal domain"/>
    <property type="match status" value="1"/>
</dbReference>
<dbReference type="InterPro" id="IPR028994">
    <property type="entry name" value="Integrin_alpha_N"/>
</dbReference>
<dbReference type="AlphaFoldDB" id="A0A429YUH5"/>